<feature type="signal peptide" evidence="4">
    <location>
        <begin position="1"/>
        <end position="19"/>
    </location>
</feature>
<dbReference type="EMBL" id="LSRX01000123">
    <property type="protein sequence ID" value="OLQ08175.1"/>
    <property type="molecule type" value="Genomic_DNA"/>
</dbReference>
<dbReference type="OrthoDB" id="416221at2759"/>
<evidence type="ECO:0000256" key="3">
    <source>
        <dbReference type="ARBA" id="ARBA00023212"/>
    </source>
</evidence>
<dbReference type="GO" id="GO:0005856">
    <property type="term" value="C:cytoskeleton"/>
    <property type="evidence" value="ECO:0007669"/>
    <property type="project" value="UniProtKB-SubCell"/>
</dbReference>
<dbReference type="Proteomes" id="UP000186817">
    <property type="component" value="Unassembled WGS sequence"/>
</dbReference>
<comment type="subcellular location">
    <subcellularLocation>
        <location evidence="1">Cytoplasm</location>
        <location evidence="1">Cytoskeleton</location>
    </subcellularLocation>
</comment>
<comment type="caution">
    <text evidence="5">The sequence shown here is derived from an EMBL/GenBank/DDBJ whole genome shotgun (WGS) entry which is preliminary data.</text>
</comment>
<dbReference type="SMART" id="SM00368">
    <property type="entry name" value="LRR_RI"/>
    <property type="match status" value="2"/>
</dbReference>
<sequence>MYVRQLLLLALLTSDSARAAVSVPSEYNSSYTSMTVTTERYACSGELTGTRDSTQVGSVVLGSDLCSERSSFFECSLNGSKIGHFDCSSNALIEEFSVGSCLRCDHYNFSCDKIWWKGTLYDTRILFAVTTLSAMMVTQYLAMVYKDSGLQPSCPQIPAEAGQVFEDAPALELFDLARQQGRLLVLLDGFDEAGHLERDSLYFVVGVSAFQGGGYSFLSAGRQKKRRAGDANFHVTSREMSGVLSGSDFSRFRTVRVKELNEVQRKQVIERRLTSSEAVESFCTQLTLNPALCMMTRNPLLLNVTLSVYESSGDLDGRALNRGGMDVSEGMRASSLRAILKSLAFEAHSQREGRGIRDFHRPLVEKAIRSCRLSTDFSIEEWEAVEDSIKLPGLSAWGGVQKGQLPVLTWFSEDGQDTFRFAHLTFQEFLCAEYCLARCEDFVFELRELICSAGPQEILRRGWWQQSIQMFCDLSIATDAYNTVPETTGEGNGLFEEIMQNRSVIEEAASSDAESESQCISDESFSEAGHKKIQEGLLLGRGQYGGVLGAGGVGAAGVKERWTAAGSTSRPVATASSTVDYPLGVTDTNILTVLSMLRGSRSLQNLFLGGGLSSSGISTMRTLQVASLRKLRLNNNYIGPEGCLALAAFLRKTSSPLEEIGLVHNILCQGAAKENMPPPSRRNPPTGYYGSYQQDVGGLRELLDAIRQHPTMRVLDVRGNFLPLEAGSLLLDAVNCNKNLETVCGIELAPLRDGKSNEISLHCESFFTHSEYSPHWGNRERDSHFLSTGGAYFLALLLLQHPQRDLKKLLLPNQALASDLSNAAQLYDALGRVCEESSKLQVLDISGFWDSGTEAGQALGRRIAGHPSLSKLAVGTGSIDWDDLRQKGKSGEPNITLKLGTSRMRDCGAGILSQCLPANVTSLDMKEADGKRGAGLGASGYKVLSQCQGLQEIDGVPLRDFQESQTSLDFSARPPQSAGAVAAIISRTVLTPSLQHLDLSGSNLTSKSHVHPLTPVCGGSGGIGCNGGCDCRNYQGTNYYTHCAECDLDFCSTCCMSPCPMIDLAESLVRLPHLVTLKLADCCFQGLGFAIS</sequence>
<accession>A0A1Q9EL92</accession>
<dbReference type="PANTHER" id="PTHR24107">
    <property type="entry name" value="YNEIN REGULATORY COMPLEX SUBUNIT 5"/>
    <property type="match status" value="1"/>
</dbReference>
<evidence type="ECO:0000256" key="2">
    <source>
        <dbReference type="ARBA" id="ARBA00022490"/>
    </source>
</evidence>
<dbReference type="InterPro" id="IPR032675">
    <property type="entry name" value="LRR_dom_sf"/>
</dbReference>
<name>A0A1Q9EL92_SYMMI</name>
<organism evidence="5 6">
    <name type="scientific">Symbiodinium microadriaticum</name>
    <name type="common">Dinoflagellate</name>
    <name type="synonym">Zooxanthella microadriatica</name>
    <dbReference type="NCBI Taxonomy" id="2951"/>
    <lineage>
        <taxon>Eukaryota</taxon>
        <taxon>Sar</taxon>
        <taxon>Alveolata</taxon>
        <taxon>Dinophyceae</taxon>
        <taxon>Suessiales</taxon>
        <taxon>Symbiodiniaceae</taxon>
        <taxon>Symbiodinium</taxon>
    </lineage>
</organism>
<keyword evidence="2" id="KW-0963">Cytoplasm</keyword>
<reference evidence="5 6" key="1">
    <citation type="submission" date="2016-02" db="EMBL/GenBank/DDBJ databases">
        <title>Genome analysis of coral dinoflagellate symbionts highlights evolutionary adaptations to a symbiotic lifestyle.</title>
        <authorList>
            <person name="Aranda M."/>
            <person name="Li Y."/>
            <person name="Liew Y.J."/>
            <person name="Baumgarten S."/>
            <person name="Simakov O."/>
            <person name="Wilson M."/>
            <person name="Piel J."/>
            <person name="Ashoor H."/>
            <person name="Bougouffa S."/>
            <person name="Bajic V.B."/>
            <person name="Ryu T."/>
            <person name="Ravasi T."/>
            <person name="Bayer T."/>
            <person name="Micklem G."/>
            <person name="Kim H."/>
            <person name="Bhak J."/>
            <person name="Lajeunesse T.C."/>
            <person name="Voolstra C.R."/>
        </authorList>
    </citation>
    <scope>NUCLEOTIDE SEQUENCE [LARGE SCALE GENOMIC DNA]</scope>
    <source>
        <strain evidence="5 6">CCMP2467</strain>
    </source>
</reference>
<dbReference type="InterPro" id="IPR001611">
    <property type="entry name" value="Leu-rich_rpt"/>
</dbReference>
<keyword evidence="3" id="KW-0206">Cytoskeleton</keyword>
<evidence type="ECO:0000256" key="4">
    <source>
        <dbReference type="SAM" id="SignalP"/>
    </source>
</evidence>
<dbReference type="SUPFAM" id="SSF52047">
    <property type="entry name" value="RNI-like"/>
    <property type="match status" value="1"/>
</dbReference>
<evidence type="ECO:0000256" key="1">
    <source>
        <dbReference type="ARBA" id="ARBA00004245"/>
    </source>
</evidence>
<feature type="chain" id="PRO_5012344641" evidence="4">
    <location>
        <begin position="20"/>
        <end position="1092"/>
    </location>
</feature>
<keyword evidence="4" id="KW-0732">Signal</keyword>
<dbReference type="InterPro" id="IPR052410">
    <property type="entry name" value="DRC5"/>
</dbReference>
<keyword evidence="6" id="KW-1185">Reference proteome</keyword>
<evidence type="ECO:0000313" key="5">
    <source>
        <dbReference type="EMBL" id="OLQ08175.1"/>
    </source>
</evidence>
<gene>
    <name evidence="5" type="ORF">AK812_SmicGene8330</name>
</gene>
<proteinExistence type="predicted"/>
<protein>
    <submittedName>
        <fullName evidence="5">Uncharacterized protein</fullName>
    </submittedName>
</protein>
<dbReference type="AlphaFoldDB" id="A0A1Q9EL92"/>
<dbReference type="Gene3D" id="3.80.10.10">
    <property type="entry name" value="Ribonuclease Inhibitor"/>
    <property type="match status" value="2"/>
</dbReference>
<evidence type="ECO:0000313" key="6">
    <source>
        <dbReference type="Proteomes" id="UP000186817"/>
    </source>
</evidence>
<dbReference type="PANTHER" id="PTHR24107:SF23">
    <property type="entry name" value="FLAGELLAR MEMBER 5"/>
    <property type="match status" value="1"/>
</dbReference>
<dbReference type="Pfam" id="PF13516">
    <property type="entry name" value="LRR_6"/>
    <property type="match status" value="1"/>
</dbReference>